<dbReference type="InterPro" id="IPR007331">
    <property type="entry name" value="Htaa"/>
</dbReference>
<keyword evidence="2" id="KW-0472">Membrane</keyword>
<evidence type="ECO:0000256" key="1">
    <source>
        <dbReference type="SAM" id="MobiDB-lite"/>
    </source>
</evidence>
<reference evidence="4" key="1">
    <citation type="journal article" date="2021" name="PeerJ">
        <title>Extensive microbial diversity within the chicken gut microbiome revealed by metagenomics and culture.</title>
        <authorList>
            <person name="Gilroy R."/>
            <person name="Ravi A."/>
            <person name="Getino M."/>
            <person name="Pursley I."/>
            <person name="Horton D.L."/>
            <person name="Alikhan N.F."/>
            <person name="Baker D."/>
            <person name="Gharbi K."/>
            <person name="Hall N."/>
            <person name="Watson M."/>
            <person name="Adriaenssens E.M."/>
            <person name="Foster-Nyarko E."/>
            <person name="Jarju S."/>
            <person name="Secka A."/>
            <person name="Antonio M."/>
            <person name="Oren A."/>
            <person name="Chaudhuri R.R."/>
            <person name="La Ragione R."/>
            <person name="Hildebrand F."/>
            <person name="Pallen M.J."/>
        </authorList>
    </citation>
    <scope>NUCLEOTIDE SEQUENCE</scope>
    <source>
        <strain evidence="4">ChiGjej4B4-7305</strain>
    </source>
</reference>
<dbReference type="EMBL" id="DXBY01000311">
    <property type="protein sequence ID" value="HIZ37676.1"/>
    <property type="molecule type" value="Genomic_DNA"/>
</dbReference>
<name>A0A9D2EID5_9MICO</name>
<dbReference type="Pfam" id="PF04213">
    <property type="entry name" value="HtaA"/>
    <property type="match status" value="2"/>
</dbReference>
<organism evidence="4 5">
    <name type="scientific">Candidatus Ruania gallistercoris</name>
    <dbReference type="NCBI Taxonomy" id="2838746"/>
    <lineage>
        <taxon>Bacteria</taxon>
        <taxon>Bacillati</taxon>
        <taxon>Actinomycetota</taxon>
        <taxon>Actinomycetes</taxon>
        <taxon>Micrococcales</taxon>
        <taxon>Ruaniaceae</taxon>
        <taxon>Ruania</taxon>
    </lineage>
</organism>
<feature type="non-terminal residue" evidence="4">
    <location>
        <position position="1"/>
    </location>
</feature>
<comment type="caution">
    <text evidence="4">The sequence shown here is derived from an EMBL/GenBank/DDBJ whole genome shotgun (WGS) entry which is preliminary data.</text>
</comment>
<protein>
    <submittedName>
        <fullName evidence="4">HtaA domain-containing protein</fullName>
    </submittedName>
</protein>
<keyword evidence="2" id="KW-0812">Transmembrane</keyword>
<feature type="domain" description="Htaa" evidence="3">
    <location>
        <begin position="191"/>
        <end position="341"/>
    </location>
</feature>
<evidence type="ECO:0000259" key="3">
    <source>
        <dbReference type="Pfam" id="PF04213"/>
    </source>
</evidence>
<dbReference type="Proteomes" id="UP000824037">
    <property type="component" value="Unassembled WGS sequence"/>
</dbReference>
<sequence>AQQSGTTLTWTNAPATLTDEGAQAFGGFYEPGAALDPITLTVTTAEAIDPPKPGNGNNGGGNGQDKDGDPTVSIVGGTSVDQGGELVARGSGFAAGTEVTATVYSEPVVIGSQTVGGDGGVEFTWTVPSDFPAGEHTLELATGGTTAEVEFTVNEVNSNLAGLGGNLQTESTDGTITCTTEYVEGTDGTPSLSWGVRSSFVSYVEGGIANGEISTANGASRSGSGFSWGSGSGSLDESGQGTLSFPGSVHFTGHDGILQTTLSNPRVEVTDASSGVLIVDVQSQDMEGNDLSASGVTFANLSFSSWAQDGGTAQATLTGAGAEAFAGFYSAGESLDSLTVSVSGATEGQTVEVCYDADGNRVNPDGTPYTGGALASTGMDDAGISGLIGLAAALGLLGAVLVASRARRTIHS</sequence>
<accession>A0A9D2EID5</accession>
<proteinExistence type="predicted"/>
<feature type="region of interest" description="Disordered" evidence="1">
    <location>
        <begin position="46"/>
        <end position="79"/>
    </location>
</feature>
<gene>
    <name evidence="4" type="ORF">H9815_18015</name>
</gene>
<feature type="transmembrane region" description="Helical" evidence="2">
    <location>
        <begin position="382"/>
        <end position="403"/>
    </location>
</feature>
<evidence type="ECO:0000256" key="2">
    <source>
        <dbReference type="SAM" id="Phobius"/>
    </source>
</evidence>
<evidence type="ECO:0000313" key="4">
    <source>
        <dbReference type="EMBL" id="HIZ37676.1"/>
    </source>
</evidence>
<feature type="domain" description="Htaa" evidence="3">
    <location>
        <begin position="3"/>
        <end position="41"/>
    </location>
</feature>
<dbReference type="AlphaFoldDB" id="A0A9D2EID5"/>
<reference evidence="4" key="2">
    <citation type="submission" date="2021-04" db="EMBL/GenBank/DDBJ databases">
        <authorList>
            <person name="Gilroy R."/>
        </authorList>
    </citation>
    <scope>NUCLEOTIDE SEQUENCE</scope>
    <source>
        <strain evidence="4">ChiGjej4B4-7305</strain>
    </source>
</reference>
<evidence type="ECO:0000313" key="5">
    <source>
        <dbReference type="Proteomes" id="UP000824037"/>
    </source>
</evidence>
<keyword evidence="2" id="KW-1133">Transmembrane helix</keyword>
<feature type="region of interest" description="Disordered" evidence="1">
    <location>
        <begin position="214"/>
        <end position="239"/>
    </location>
</feature>